<evidence type="ECO:0000256" key="1">
    <source>
        <dbReference type="ARBA" id="ARBA00004651"/>
    </source>
</evidence>
<evidence type="ECO:0000256" key="9">
    <source>
        <dbReference type="ARBA" id="ARBA00023224"/>
    </source>
</evidence>
<feature type="transmembrane region" description="Helical" evidence="10">
    <location>
        <begin position="79"/>
        <end position="98"/>
    </location>
</feature>
<protein>
    <recommendedName>
        <fullName evidence="11">G-protein coupled receptors family 1 profile domain-containing protein</fullName>
    </recommendedName>
</protein>
<dbReference type="GeneID" id="109539284"/>
<sequence>MMWNSSDDFWIYNESWIGLEANWTTTLVNETVPNIDIYSSRNVYIILVYMILFLIAAIGNLTVFISLFRSRHRKSRISLMIRHLAIADLIVTFVMIPIEVGWRLTGRWIAGNAACKIVQFLRALGPYLSSNVLVCISLDRYFAVMYPLRVNIARQRGKVMLLAAWGASLLYCVPQCFVFHVRAHPKNPDFKQCVAFGSFPNEVMELVYNISCILFLYFIPLFVIIVAYSCILAEISRTSRSHNNNSKEVNQPNGKLRLRRSDTKNIERARIRTLRMTVTIVVIYIFCCTPYTMMTLWYMFDRATAEKSLPDFVQDFFFLMVVSNSCMNPIVYGSFVMDLKKFSCQCTDCGEKTSTDSLIPLNSALIRRSPNMQI</sequence>
<keyword evidence="9 10" id="KW-0807">Transducer</keyword>
<dbReference type="PRINTS" id="PR00237">
    <property type="entry name" value="GPCRRHODOPSN"/>
</dbReference>
<feature type="transmembrane region" description="Helical" evidence="10">
    <location>
        <begin position="278"/>
        <end position="300"/>
    </location>
</feature>
<dbReference type="SUPFAM" id="SSF81321">
    <property type="entry name" value="Family A G protein-coupled receptor-like"/>
    <property type="match status" value="1"/>
</dbReference>
<dbReference type="PROSITE" id="PS50262">
    <property type="entry name" value="G_PROTEIN_RECEP_F1_2"/>
    <property type="match status" value="1"/>
</dbReference>
<dbReference type="PANTHER" id="PTHR24241:SF190">
    <property type="entry name" value="CARDIOACCELERATORY PEPTIDE RECEPTOR-LIKE PROTEIN"/>
    <property type="match status" value="1"/>
</dbReference>
<feature type="transmembrane region" description="Helical" evidence="10">
    <location>
        <begin position="206"/>
        <end position="231"/>
    </location>
</feature>
<evidence type="ECO:0000256" key="7">
    <source>
        <dbReference type="ARBA" id="ARBA00023170"/>
    </source>
</evidence>
<dbReference type="GO" id="GO:0032870">
    <property type="term" value="P:cellular response to hormone stimulus"/>
    <property type="evidence" value="ECO:0007669"/>
    <property type="project" value="TreeGrafter"/>
</dbReference>
<keyword evidence="4 10" id="KW-1133">Transmembrane helix</keyword>
<dbReference type="KEGG" id="dpa:109539284"/>
<evidence type="ECO:0000256" key="4">
    <source>
        <dbReference type="ARBA" id="ARBA00022989"/>
    </source>
</evidence>
<dbReference type="PRINTS" id="PR00896">
    <property type="entry name" value="VASOPRESSINR"/>
</dbReference>
<dbReference type="PANTHER" id="PTHR24241">
    <property type="entry name" value="NEUROPEPTIDE RECEPTOR-RELATED G-PROTEIN COUPLED RECEPTOR"/>
    <property type="match status" value="1"/>
</dbReference>
<keyword evidence="7 10" id="KW-0675">Receptor</keyword>
<evidence type="ECO:0000256" key="2">
    <source>
        <dbReference type="ARBA" id="ARBA00022475"/>
    </source>
</evidence>
<feature type="transmembrane region" description="Helical" evidence="10">
    <location>
        <begin position="312"/>
        <end position="332"/>
    </location>
</feature>
<comment type="caution">
    <text evidence="10">Lacks conserved residue(s) required for the propagation of feature annotation.</text>
</comment>
<dbReference type="Pfam" id="PF00001">
    <property type="entry name" value="7tm_1"/>
    <property type="match status" value="1"/>
</dbReference>
<dbReference type="Proteomes" id="UP000019118">
    <property type="component" value="Unassembled WGS sequence"/>
</dbReference>
<keyword evidence="13" id="KW-1185">Reference proteome</keyword>
<keyword evidence="3 10" id="KW-0812">Transmembrane</keyword>
<proteinExistence type="inferred from homology"/>
<keyword evidence="6 10" id="KW-0472">Membrane</keyword>
<organism evidence="12 13">
    <name type="scientific">Dendroctonus ponderosae</name>
    <name type="common">Mountain pine beetle</name>
    <dbReference type="NCBI Taxonomy" id="77166"/>
    <lineage>
        <taxon>Eukaryota</taxon>
        <taxon>Metazoa</taxon>
        <taxon>Ecdysozoa</taxon>
        <taxon>Arthropoda</taxon>
        <taxon>Hexapoda</taxon>
        <taxon>Insecta</taxon>
        <taxon>Pterygota</taxon>
        <taxon>Neoptera</taxon>
        <taxon>Endopterygota</taxon>
        <taxon>Coleoptera</taxon>
        <taxon>Polyphaga</taxon>
        <taxon>Cucujiformia</taxon>
        <taxon>Curculionidae</taxon>
        <taxon>Scolytinae</taxon>
        <taxon>Dendroctonus</taxon>
    </lineage>
</organism>
<keyword evidence="5 10" id="KW-0297">G-protein coupled receptor</keyword>
<feature type="transmembrane region" description="Helical" evidence="10">
    <location>
        <begin position="43"/>
        <end position="67"/>
    </location>
</feature>
<comment type="subcellular location">
    <subcellularLocation>
        <location evidence="1 10">Cell membrane</location>
        <topology evidence="1 10">Multi-pass membrane protein</topology>
    </subcellularLocation>
</comment>
<evidence type="ECO:0000256" key="8">
    <source>
        <dbReference type="ARBA" id="ARBA00023180"/>
    </source>
</evidence>
<accession>A0AAR5PN97</accession>
<evidence type="ECO:0000259" key="11">
    <source>
        <dbReference type="PROSITE" id="PS50262"/>
    </source>
</evidence>
<evidence type="ECO:0000313" key="13">
    <source>
        <dbReference type="Proteomes" id="UP000019118"/>
    </source>
</evidence>
<dbReference type="GO" id="GO:0042277">
    <property type="term" value="F:peptide binding"/>
    <property type="evidence" value="ECO:0007669"/>
    <property type="project" value="TreeGrafter"/>
</dbReference>
<dbReference type="Gene3D" id="1.20.1070.10">
    <property type="entry name" value="Rhodopsin 7-helix transmembrane proteins"/>
    <property type="match status" value="1"/>
</dbReference>
<evidence type="ECO:0000256" key="3">
    <source>
        <dbReference type="ARBA" id="ARBA00022692"/>
    </source>
</evidence>
<evidence type="ECO:0000256" key="5">
    <source>
        <dbReference type="ARBA" id="ARBA00023040"/>
    </source>
</evidence>
<dbReference type="AlphaFoldDB" id="A0AAR5PN97"/>
<keyword evidence="2" id="KW-1003">Cell membrane</keyword>
<comment type="similarity">
    <text evidence="10">Belongs to the G-protein coupled receptor 1 family. Vasopressin/oxytocin receptor subfamily.</text>
</comment>
<dbReference type="GO" id="GO:0005000">
    <property type="term" value="F:vasopressin receptor activity"/>
    <property type="evidence" value="ECO:0007669"/>
    <property type="project" value="InterPro"/>
</dbReference>
<feature type="domain" description="G-protein coupled receptors family 1 profile" evidence="11">
    <location>
        <begin position="59"/>
        <end position="332"/>
    </location>
</feature>
<dbReference type="InterPro" id="IPR000276">
    <property type="entry name" value="GPCR_Rhodpsn"/>
</dbReference>
<name>A0AAR5PN97_DENPD</name>
<dbReference type="GO" id="GO:0005886">
    <property type="term" value="C:plasma membrane"/>
    <property type="evidence" value="ECO:0007669"/>
    <property type="project" value="UniProtKB-SubCell"/>
</dbReference>
<keyword evidence="8 10" id="KW-0325">Glycoprotein</keyword>
<reference evidence="13" key="1">
    <citation type="journal article" date="2013" name="Genome Biol.">
        <title>Draft genome of the mountain pine beetle, Dendroctonus ponderosae Hopkins, a major forest pest.</title>
        <authorList>
            <person name="Keeling C.I."/>
            <person name="Yuen M.M."/>
            <person name="Liao N.Y."/>
            <person name="Docking T.R."/>
            <person name="Chan S.K."/>
            <person name="Taylor G.A."/>
            <person name="Palmquist D.L."/>
            <person name="Jackman S.D."/>
            <person name="Nguyen A."/>
            <person name="Li M."/>
            <person name="Henderson H."/>
            <person name="Janes J.K."/>
            <person name="Zhao Y."/>
            <person name="Pandoh P."/>
            <person name="Moore R."/>
            <person name="Sperling F.A."/>
            <person name="Huber D.P."/>
            <person name="Birol I."/>
            <person name="Jones S.J."/>
            <person name="Bohlmann J."/>
        </authorList>
    </citation>
    <scope>NUCLEOTIDE SEQUENCE</scope>
</reference>
<dbReference type="EnsemblMetazoa" id="XM_019906940.1">
    <property type="protein sequence ID" value="XP_019762499.1"/>
    <property type="gene ID" value="LOC109539284"/>
</dbReference>
<dbReference type="InterPro" id="IPR001817">
    <property type="entry name" value="Vasoprsn_rcpt"/>
</dbReference>
<evidence type="ECO:0000256" key="10">
    <source>
        <dbReference type="RuleBase" id="RU046427"/>
    </source>
</evidence>
<dbReference type="PROSITE" id="PS00237">
    <property type="entry name" value="G_PROTEIN_RECEP_F1_1"/>
    <property type="match status" value="1"/>
</dbReference>
<dbReference type="SMART" id="SM01381">
    <property type="entry name" value="7TM_GPCR_Srsx"/>
    <property type="match status" value="1"/>
</dbReference>
<evidence type="ECO:0000313" key="12">
    <source>
        <dbReference type="EnsemblMetazoa" id="XP_019762499.1"/>
    </source>
</evidence>
<feature type="transmembrane region" description="Helical" evidence="10">
    <location>
        <begin position="160"/>
        <end position="181"/>
    </location>
</feature>
<dbReference type="InterPro" id="IPR017452">
    <property type="entry name" value="GPCR_Rhodpsn_7TM"/>
</dbReference>
<evidence type="ECO:0000256" key="6">
    <source>
        <dbReference type="ARBA" id="ARBA00023136"/>
    </source>
</evidence>
<reference evidence="12" key="2">
    <citation type="submission" date="2024-08" db="UniProtKB">
        <authorList>
            <consortium name="EnsemblMetazoa"/>
        </authorList>
    </citation>
    <scope>IDENTIFICATION</scope>
</reference>